<reference evidence="1 2" key="1">
    <citation type="journal article" date="2019" name="Sci. Rep.">
        <title>Orb-weaving spider Araneus ventricosus genome elucidates the spidroin gene catalogue.</title>
        <authorList>
            <person name="Kono N."/>
            <person name="Nakamura H."/>
            <person name="Ohtoshi R."/>
            <person name="Moran D.A.P."/>
            <person name="Shinohara A."/>
            <person name="Yoshida Y."/>
            <person name="Fujiwara M."/>
            <person name="Mori M."/>
            <person name="Tomita M."/>
            <person name="Arakawa K."/>
        </authorList>
    </citation>
    <scope>NUCLEOTIDE SEQUENCE [LARGE SCALE GENOMIC DNA]</scope>
</reference>
<sequence length="72" mass="8374">MKRSISAHAQTSRIENIIAQPKQLFSHLRSWRQRVGDTRGTKILQYNVNLLDVRGPTQLFIVEILPKDVFRS</sequence>
<protein>
    <submittedName>
        <fullName evidence="1">Uncharacterized protein</fullName>
    </submittedName>
</protein>
<dbReference type="Proteomes" id="UP000499080">
    <property type="component" value="Unassembled WGS sequence"/>
</dbReference>
<comment type="caution">
    <text evidence="1">The sequence shown here is derived from an EMBL/GenBank/DDBJ whole genome shotgun (WGS) entry which is preliminary data.</text>
</comment>
<name>A0A4Y2FHH6_ARAVE</name>
<dbReference type="EMBL" id="BGPR01000939">
    <property type="protein sequence ID" value="GBM40691.1"/>
    <property type="molecule type" value="Genomic_DNA"/>
</dbReference>
<proteinExistence type="predicted"/>
<evidence type="ECO:0000313" key="1">
    <source>
        <dbReference type="EMBL" id="GBM40691.1"/>
    </source>
</evidence>
<accession>A0A4Y2FHH6</accession>
<organism evidence="1 2">
    <name type="scientific">Araneus ventricosus</name>
    <name type="common">Orbweaver spider</name>
    <name type="synonym">Epeira ventricosa</name>
    <dbReference type="NCBI Taxonomy" id="182803"/>
    <lineage>
        <taxon>Eukaryota</taxon>
        <taxon>Metazoa</taxon>
        <taxon>Ecdysozoa</taxon>
        <taxon>Arthropoda</taxon>
        <taxon>Chelicerata</taxon>
        <taxon>Arachnida</taxon>
        <taxon>Araneae</taxon>
        <taxon>Araneomorphae</taxon>
        <taxon>Entelegynae</taxon>
        <taxon>Araneoidea</taxon>
        <taxon>Araneidae</taxon>
        <taxon>Araneus</taxon>
    </lineage>
</organism>
<keyword evidence="2" id="KW-1185">Reference proteome</keyword>
<gene>
    <name evidence="1" type="ORF">AVEN_159665_1</name>
</gene>
<evidence type="ECO:0000313" key="2">
    <source>
        <dbReference type="Proteomes" id="UP000499080"/>
    </source>
</evidence>
<dbReference type="AlphaFoldDB" id="A0A4Y2FHH6"/>
<dbReference type="OrthoDB" id="6424547at2759"/>